<evidence type="ECO:0000313" key="3">
    <source>
        <dbReference type="Proteomes" id="UP000316621"/>
    </source>
</evidence>
<dbReference type="AlphaFoldDB" id="A0A4Y7LK63"/>
<reference evidence="2 3" key="1">
    <citation type="journal article" date="2018" name="Science">
        <title>The opium poppy genome and morphinan production.</title>
        <authorList>
            <person name="Guo L."/>
            <person name="Winzer T."/>
            <person name="Yang X."/>
            <person name="Li Y."/>
            <person name="Ning Z."/>
            <person name="He Z."/>
            <person name="Teodor R."/>
            <person name="Lu Y."/>
            <person name="Bowser T.A."/>
            <person name="Graham I.A."/>
            <person name="Ye K."/>
        </authorList>
    </citation>
    <scope>NUCLEOTIDE SEQUENCE [LARGE SCALE GENOMIC DNA]</scope>
    <source>
        <strain evidence="3">cv. HN1</strain>
        <tissue evidence="2">Leaves</tissue>
    </source>
</reference>
<keyword evidence="3" id="KW-1185">Reference proteome</keyword>
<dbReference type="EMBL" id="CM010725">
    <property type="protein sequence ID" value="RZC84868.1"/>
    <property type="molecule type" value="Genomic_DNA"/>
</dbReference>
<organism evidence="2 3">
    <name type="scientific">Papaver somniferum</name>
    <name type="common">Opium poppy</name>
    <dbReference type="NCBI Taxonomy" id="3469"/>
    <lineage>
        <taxon>Eukaryota</taxon>
        <taxon>Viridiplantae</taxon>
        <taxon>Streptophyta</taxon>
        <taxon>Embryophyta</taxon>
        <taxon>Tracheophyta</taxon>
        <taxon>Spermatophyta</taxon>
        <taxon>Magnoliopsida</taxon>
        <taxon>Ranunculales</taxon>
        <taxon>Papaveraceae</taxon>
        <taxon>Papaveroideae</taxon>
        <taxon>Papaver</taxon>
    </lineage>
</organism>
<dbReference type="Gramene" id="RZC84868">
    <property type="protein sequence ID" value="RZC84868"/>
    <property type="gene ID" value="C5167_047654"/>
</dbReference>
<gene>
    <name evidence="2" type="ORF">C5167_047654</name>
</gene>
<proteinExistence type="predicted"/>
<evidence type="ECO:0000256" key="1">
    <source>
        <dbReference type="SAM" id="MobiDB-lite"/>
    </source>
</evidence>
<feature type="region of interest" description="Disordered" evidence="1">
    <location>
        <begin position="135"/>
        <end position="157"/>
    </location>
</feature>
<name>A0A4Y7LK63_PAPSO</name>
<evidence type="ECO:0000313" key="2">
    <source>
        <dbReference type="EMBL" id="RZC84868.1"/>
    </source>
</evidence>
<sequence length="173" mass="19769">MSEESDEMKLGLEHKPLIMNEIIQARELVKELQTTLDPTSSTPRKLLISKILSSFETSLSMIDRIDKDKEHSTMESPGHDRNVVIKSYQDGRKSYTFARKQRSKDPQMMLALGGNTDGKILFVLIKYPKKGSACAEESELEPGQHSANEQEHDQHNYQEQVKTLETFISFQNI</sequence>
<dbReference type="Proteomes" id="UP000316621">
    <property type="component" value="Chromosome 11"/>
</dbReference>
<protein>
    <submittedName>
        <fullName evidence="2">Uncharacterized protein</fullName>
    </submittedName>
</protein>
<accession>A0A4Y7LK63</accession>